<evidence type="ECO:0000313" key="3">
    <source>
        <dbReference type="Proteomes" id="UP000485058"/>
    </source>
</evidence>
<dbReference type="AlphaFoldDB" id="A0A699ZG47"/>
<keyword evidence="3" id="KW-1185">Reference proteome</keyword>
<sequence length="279" mass="31739">MGLGAGAIVCNAEGEVTRYALFELAPRGTFFVQPGEAVYGGMIVGEHSRDDEMECNITRAKALSNVRMAHAEKKVTLPPPRLLTLEDCIGYVAGDELIEVTPDAVRLRKQELDPTHVQKLRQELQLESEHKLQIPYSQFVNLAKHSGAAQTSDDCERLCQALHMSGVVLRCNNTVYLRVQEVCDLVSQLLPGGRGETQEKLAQVEAELAELDAVHAELFYQLVAFSYFMFMRHNFDLGPIRDFWAKRYKTKRIKQLNFDADRYALLKRLQQRYQRHLTN</sequence>
<dbReference type="Gene3D" id="2.40.50.250">
    <property type="entry name" value="bipa protein"/>
    <property type="match status" value="1"/>
</dbReference>
<protein>
    <recommendedName>
        <fullName evidence="1">TypA/BipA C-terminal domain-containing protein</fullName>
    </recommendedName>
</protein>
<evidence type="ECO:0000259" key="1">
    <source>
        <dbReference type="Pfam" id="PF21018"/>
    </source>
</evidence>
<dbReference type="InterPro" id="IPR042116">
    <property type="entry name" value="TypA/BipA_C"/>
</dbReference>
<dbReference type="InterPro" id="IPR048876">
    <property type="entry name" value="BipA_C"/>
</dbReference>
<evidence type="ECO:0000313" key="2">
    <source>
        <dbReference type="EMBL" id="GFH20180.1"/>
    </source>
</evidence>
<comment type="caution">
    <text evidence="2">The sequence shown here is derived from an EMBL/GenBank/DDBJ whole genome shotgun (WGS) entry which is preliminary data.</text>
</comment>
<accession>A0A699ZG47</accession>
<proteinExistence type="predicted"/>
<dbReference type="EMBL" id="BLLF01001590">
    <property type="protein sequence ID" value="GFH20180.1"/>
    <property type="molecule type" value="Genomic_DNA"/>
</dbReference>
<dbReference type="Pfam" id="PF21018">
    <property type="entry name" value="BipA_C"/>
    <property type="match status" value="1"/>
</dbReference>
<reference evidence="2 3" key="1">
    <citation type="submission" date="2020-02" db="EMBL/GenBank/DDBJ databases">
        <title>Draft genome sequence of Haematococcus lacustris strain NIES-144.</title>
        <authorList>
            <person name="Morimoto D."/>
            <person name="Nakagawa S."/>
            <person name="Yoshida T."/>
            <person name="Sawayama S."/>
        </authorList>
    </citation>
    <scope>NUCLEOTIDE SEQUENCE [LARGE SCALE GENOMIC DNA]</scope>
    <source>
        <strain evidence="2 3">NIES-144</strain>
    </source>
</reference>
<feature type="domain" description="TypA/BipA C-terminal" evidence="1">
    <location>
        <begin position="6"/>
        <end position="113"/>
    </location>
</feature>
<gene>
    <name evidence="2" type="ORF">HaLaN_17262</name>
</gene>
<dbReference type="Proteomes" id="UP000485058">
    <property type="component" value="Unassembled WGS sequence"/>
</dbReference>
<name>A0A699ZG47_HAELA</name>
<organism evidence="2 3">
    <name type="scientific">Haematococcus lacustris</name>
    <name type="common">Green alga</name>
    <name type="synonym">Haematococcus pluvialis</name>
    <dbReference type="NCBI Taxonomy" id="44745"/>
    <lineage>
        <taxon>Eukaryota</taxon>
        <taxon>Viridiplantae</taxon>
        <taxon>Chlorophyta</taxon>
        <taxon>core chlorophytes</taxon>
        <taxon>Chlorophyceae</taxon>
        <taxon>CS clade</taxon>
        <taxon>Chlamydomonadales</taxon>
        <taxon>Haematococcaceae</taxon>
        <taxon>Haematococcus</taxon>
    </lineage>
</organism>